<dbReference type="Gene3D" id="3.40.50.300">
    <property type="entry name" value="P-loop containing nucleotide triphosphate hydrolases"/>
    <property type="match status" value="1"/>
</dbReference>
<proteinExistence type="predicted"/>
<dbReference type="Proteomes" id="UP000014629">
    <property type="component" value="Unassembled WGS sequence"/>
</dbReference>
<gene>
    <name evidence="1" type="ORF">STRAU_0030</name>
</gene>
<dbReference type="EMBL" id="AOPZ01000003">
    <property type="protein sequence ID" value="EPH46864.1"/>
    <property type="molecule type" value="Genomic_DNA"/>
</dbReference>
<name>S3ZVQ6_9ACTN</name>
<comment type="caution">
    <text evidence="1">The sequence shown here is derived from an EMBL/GenBank/DDBJ whole genome shotgun (WGS) entry which is preliminary data.</text>
</comment>
<organism evidence="1 2">
    <name type="scientific">Streptomyces aurantiacus JA 4570</name>
    <dbReference type="NCBI Taxonomy" id="1286094"/>
    <lineage>
        <taxon>Bacteria</taxon>
        <taxon>Bacillati</taxon>
        <taxon>Actinomycetota</taxon>
        <taxon>Actinomycetes</taxon>
        <taxon>Kitasatosporales</taxon>
        <taxon>Streptomycetaceae</taxon>
        <taxon>Streptomyces</taxon>
        <taxon>Streptomyces aurantiacus group</taxon>
    </lineage>
</organism>
<evidence type="ECO:0008006" key="3">
    <source>
        <dbReference type="Google" id="ProtNLM"/>
    </source>
</evidence>
<dbReference type="AlphaFoldDB" id="S3ZVQ6"/>
<evidence type="ECO:0000313" key="2">
    <source>
        <dbReference type="Proteomes" id="UP000014629"/>
    </source>
</evidence>
<dbReference type="PATRIC" id="fig|1286094.4.peg.28"/>
<dbReference type="SUPFAM" id="SSF52540">
    <property type="entry name" value="P-loop containing nucleoside triphosphate hydrolases"/>
    <property type="match status" value="1"/>
</dbReference>
<protein>
    <recommendedName>
        <fullName evidence="3">FtsK domain-containing protein</fullName>
    </recommendedName>
</protein>
<sequence>MEGAVFTADEWELRPDPEGDRPWINPALRTPQGRRDRLHYLGRQARRRARKAAARQRTVHGVVPRVLRGERRVRAWVVGVEGAKARADLNLALATVEEADRAASRAGRSVLKRREKRELAQKLQLEAGKQLAVAQTTKSRAKRIVAGRGAFAYGALAVADTVAYGVADVWGFLGALVANLAGASWLGRDVEVSEEELEKLEQIEAGIPQEFSGGMTPRMFEQMIRQALTEDLKVTLSALRVDPYAWGFEVHVWLERMTPEKVSAGLDLLEACLPGVRTSSILLQQSAESRNYCVIRVPGKDPWQAVPELPYRAPHSISTPAIHTAQIGADMAARSLALPMMRTNVNVVGKSRSGKSTLLRAILDVLTATEDQIVIGIDLGSAGSGFGGLRRAMHVVATTPSEARRALWWALDVGKGRPALFDRLGMGENWVTLAARPGIKIIVDEFPALVRESRKGYLDPDTNKRVPWDLDGLLAELAITCAKSDVTILIAGQGVTKEKIKDNTWVVELPVQVLAACDKDDVVQILGDGVLAQGWRPDRLLPQMGDQLNDASVVYVTAGSTYCEPVPYRGCYAPPEELVRRGREREEAGLVDIDEESARLSSIKLKDLMEASRQAFATGDGGAEQDDVPRLIALIRRVYEELGDPGGLQLEEIAAGLAPLDPDRWDLDVFDAEGYGQAEREQARTAALKAAIRAVLAPAGASWTTDSYRRPGEQKTTKGYCLRHLKKLTGEAWNAS</sequence>
<keyword evidence="2" id="KW-1185">Reference proteome</keyword>
<evidence type="ECO:0000313" key="1">
    <source>
        <dbReference type="EMBL" id="EPH46864.1"/>
    </source>
</evidence>
<accession>S3ZVQ6</accession>
<reference evidence="1 2" key="1">
    <citation type="submission" date="2013-02" db="EMBL/GenBank/DDBJ databases">
        <title>Draft Genome Sequence of Streptomyces aurantiacus, Which Produces Setomimycin.</title>
        <authorList>
            <person name="Gruening B.A."/>
            <person name="Praeg A."/>
            <person name="Erxleben A."/>
            <person name="Guenther S."/>
            <person name="Mueller M."/>
        </authorList>
    </citation>
    <scope>NUCLEOTIDE SEQUENCE [LARGE SCALE GENOMIC DNA]</scope>
    <source>
        <strain evidence="1 2">JA 4570</strain>
    </source>
</reference>
<dbReference type="InterPro" id="IPR027417">
    <property type="entry name" value="P-loop_NTPase"/>
</dbReference>